<evidence type="ECO:0000313" key="1">
    <source>
        <dbReference type="EMBL" id="CAA2634354.1"/>
    </source>
</evidence>
<dbReference type="Proteomes" id="UP000663760">
    <property type="component" value="Chromosome 18"/>
</dbReference>
<organism evidence="2 3">
    <name type="scientific">Spirodela intermedia</name>
    <name type="common">Intermediate duckweed</name>
    <dbReference type="NCBI Taxonomy" id="51605"/>
    <lineage>
        <taxon>Eukaryota</taxon>
        <taxon>Viridiplantae</taxon>
        <taxon>Streptophyta</taxon>
        <taxon>Embryophyta</taxon>
        <taxon>Tracheophyta</taxon>
        <taxon>Spermatophyta</taxon>
        <taxon>Magnoliopsida</taxon>
        <taxon>Liliopsida</taxon>
        <taxon>Araceae</taxon>
        <taxon>Lemnoideae</taxon>
        <taxon>Spirodela</taxon>
    </lineage>
</organism>
<protein>
    <submittedName>
        <fullName evidence="2">Uncharacterized protein</fullName>
    </submittedName>
</protein>
<name>A0A7I8LMU1_SPIIN</name>
<dbReference type="EMBL" id="LR746281">
    <property type="protein sequence ID" value="CAA7410578.1"/>
    <property type="molecule type" value="Genomic_DNA"/>
</dbReference>
<sequence length="63" mass="7098">MFIWPSQQGVLLVQPRTLYIGIGNVRPWVEHYVGAIDLLGLARQLQEACGLIITMPCRPNHTI</sequence>
<dbReference type="AlphaFoldDB" id="A0A7I8LMU1"/>
<evidence type="ECO:0000313" key="2">
    <source>
        <dbReference type="EMBL" id="CAA7410578.1"/>
    </source>
</evidence>
<dbReference type="EMBL" id="LR743605">
    <property type="protein sequence ID" value="CAA2634354.1"/>
    <property type="molecule type" value="Genomic_DNA"/>
</dbReference>
<reference evidence="2" key="1">
    <citation type="submission" date="2020-02" db="EMBL/GenBank/DDBJ databases">
        <authorList>
            <person name="Scholz U."/>
            <person name="Mascher M."/>
            <person name="Fiebig A."/>
        </authorList>
    </citation>
    <scope>NUCLEOTIDE SEQUENCE</scope>
</reference>
<evidence type="ECO:0000313" key="3">
    <source>
        <dbReference type="Proteomes" id="UP000663760"/>
    </source>
</evidence>
<keyword evidence="3" id="KW-1185">Reference proteome</keyword>
<accession>A0A7I8LMU1</accession>
<gene>
    <name evidence="1" type="ORF">SI7747_18019770</name>
    <name evidence="2" type="ORF">SI8410_18021256</name>
</gene>
<proteinExistence type="predicted"/>